<evidence type="ECO:0000256" key="3">
    <source>
        <dbReference type="ARBA" id="ARBA00023004"/>
    </source>
</evidence>
<dbReference type="Pfam" id="PF04055">
    <property type="entry name" value="Radical_SAM"/>
    <property type="match status" value="1"/>
</dbReference>
<evidence type="ECO:0000313" key="6">
    <source>
        <dbReference type="EMBL" id="QIJ31396.1"/>
    </source>
</evidence>
<protein>
    <recommendedName>
        <fullName evidence="5">Radical SAM core domain-containing protein</fullName>
    </recommendedName>
</protein>
<dbReference type="GO" id="GO:0051536">
    <property type="term" value="F:iron-sulfur cluster binding"/>
    <property type="evidence" value="ECO:0007669"/>
    <property type="project" value="UniProtKB-KW"/>
</dbReference>
<dbReference type="Gene3D" id="3.20.20.70">
    <property type="entry name" value="Aldolase class I"/>
    <property type="match status" value="1"/>
</dbReference>
<dbReference type="GO" id="GO:0046872">
    <property type="term" value="F:metal ion binding"/>
    <property type="evidence" value="ECO:0007669"/>
    <property type="project" value="UniProtKB-KW"/>
</dbReference>
<proteinExistence type="predicted"/>
<feature type="domain" description="Radical SAM core" evidence="5">
    <location>
        <begin position="19"/>
        <end position="133"/>
    </location>
</feature>
<name>A0A6G7MAC5_9ZZZZ</name>
<dbReference type="AlphaFoldDB" id="A0A6G7MAC5"/>
<evidence type="ECO:0000259" key="5">
    <source>
        <dbReference type="Pfam" id="PF04055"/>
    </source>
</evidence>
<dbReference type="EMBL" id="MT109185">
    <property type="protein sequence ID" value="QIJ31396.1"/>
    <property type="molecule type" value="Genomic_DNA"/>
</dbReference>
<keyword evidence="2" id="KW-0479">Metal-binding</keyword>
<keyword evidence="4" id="KW-0411">Iron-sulfur</keyword>
<dbReference type="GO" id="GO:0003824">
    <property type="term" value="F:catalytic activity"/>
    <property type="evidence" value="ECO:0007669"/>
    <property type="project" value="InterPro"/>
</dbReference>
<sequence>MIAQQSTTIPPLVSGGVMLTYRCTNACKHCLYRCSPRHEPHFAPPEQVDATFAALAREPRLSGVHLAGGEATLDWDRLVYAIQSARKHHVTLDYLETNASWCRDETTARAGFERLQQAGLNGVLISASLFHNEFTPLAYTKAAVRAAWDVFGRGGVLIWTPDVLSRMDRGLDEDRRHTLKQSCELLGIDLDSGELWQVHGYLTPGGRCAERLQSGIRRLPAEAFEGSSCKGTLASTHHFHIDPFGNLYSGHCPGISVASIENLHPGISEASHPLFWRLWEGGPFAVWSDLASDFRPDASGYISKCHFCLELRKHLRATASGRFGELRPDEFYR</sequence>
<dbReference type="CDD" id="cd01335">
    <property type="entry name" value="Radical_SAM"/>
    <property type="match status" value="1"/>
</dbReference>
<evidence type="ECO:0000256" key="2">
    <source>
        <dbReference type="ARBA" id="ARBA00022723"/>
    </source>
</evidence>
<dbReference type="SFLD" id="SFLDS00029">
    <property type="entry name" value="Radical_SAM"/>
    <property type="match status" value="1"/>
</dbReference>
<evidence type="ECO:0000256" key="1">
    <source>
        <dbReference type="ARBA" id="ARBA00022691"/>
    </source>
</evidence>
<organism evidence="6">
    <name type="scientific">uncultured organism</name>
    <dbReference type="NCBI Taxonomy" id="155900"/>
    <lineage>
        <taxon>unclassified sequences</taxon>
        <taxon>environmental samples</taxon>
    </lineage>
</organism>
<keyword evidence="1" id="KW-0949">S-adenosyl-L-methionine</keyword>
<keyword evidence="3" id="KW-0408">Iron</keyword>
<evidence type="ECO:0000256" key="4">
    <source>
        <dbReference type="ARBA" id="ARBA00023014"/>
    </source>
</evidence>
<dbReference type="InterPro" id="IPR007197">
    <property type="entry name" value="rSAM"/>
</dbReference>
<accession>A0A6G7MAC5</accession>
<reference evidence="6" key="1">
    <citation type="submission" date="2020-02" db="EMBL/GenBank/DDBJ databases">
        <authorList>
            <person name="Sanka Loganathachetti D."/>
            <person name="Muthuraman S."/>
        </authorList>
    </citation>
    <scope>NUCLEOTIDE SEQUENCE</scope>
</reference>
<dbReference type="InterPro" id="IPR058240">
    <property type="entry name" value="rSAM_sf"/>
</dbReference>
<dbReference type="SUPFAM" id="SSF102114">
    <property type="entry name" value="Radical SAM enzymes"/>
    <property type="match status" value="1"/>
</dbReference>
<dbReference type="InterPro" id="IPR013785">
    <property type="entry name" value="Aldolase_TIM"/>
</dbReference>